<evidence type="ECO:0000313" key="3">
    <source>
        <dbReference type="Proteomes" id="UP000431901"/>
    </source>
</evidence>
<dbReference type="SUPFAM" id="SSF102588">
    <property type="entry name" value="LmbE-like"/>
    <property type="match status" value="1"/>
</dbReference>
<organism evidence="2 3">
    <name type="scientific">Actinomadura rayongensis</name>
    <dbReference type="NCBI Taxonomy" id="1429076"/>
    <lineage>
        <taxon>Bacteria</taxon>
        <taxon>Bacillati</taxon>
        <taxon>Actinomycetota</taxon>
        <taxon>Actinomycetes</taxon>
        <taxon>Streptosporangiales</taxon>
        <taxon>Thermomonosporaceae</taxon>
        <taxon>Actinomadura</taxon>
    </lineage>
</organism>
<keyword evidence="3" id="KW-1185">Reference proteome</keyword>
<dbReference type="Gene3D" id="3.40.50.10320">
    <property type="entry name" value="LmbE-like"/>
    <property type="match status" value="1"/>
</dbReference>
<evidence type="ECO:0000313" key="2">
    <source>
        <dbReference type="EMBL" id="MXQ62749.1"/>
    </source>
</evidence>
<dbReference type="OrthoDB" id="3514174at2"/>
<protein>
    <submittedName>
        <fullName evidence="2">PIG-L family deacetylase</fullName>
    </submittedName>
</protein>
<keyword evidence="1" id="KW-0862">Zinc</keyword>
<sequence length="227" mass="25011">MAHPDDVDFGAAGTVARWTARGIEVVYLLVTDGDAGGFDDDVPRERMAPLRRAEQEAAAAVAGVRDVRWLGYPDGRVEATLALRRDIARVIRQVRPDRVLTSSPDRDYTRISPSHPDHRAVGSATLDAVYPDARNPYAFPELLAEENLDAWTVREVWLSAGPSADHHVDVTDEFDTKIKALRAHASQTEHMGDRLPEMVRQWLTANAQRAGMPAGRLAEAFLVVPTA</sequence>
<dbReference type="PANTHER" id="PTHR12993">
    <property type="entry name" value="N-ACETYLGLUCOSAMINYL-PHOSPHATIDYLINOSITOL DE-N-ACETYLASE-RELATED"/>
    <property type="match status" value="1"/>
</dbReference>
<accession>A0A6I4VWP2</accession>
<dbReference type="GO" id="GO:0016137">
    <property type="term" value="P:glycoside metabolic process"/>
    <property type="evidence" value="ECO:0007669"/>
    <property type="project" value="UniProtKB-ARBA"/>
</dbReference>
<gene>
    <name evidence="2" type="ORF">GQ466_01735</name>
</gene>
<dbReference type="AlphaFoldDB" id="A0A6I4VWP2"/>
<comment type="caution">
    <text evidence="2">The sequence shown here is derived from an EMBL/GenBank/DDBJ whole genome shotgun (WGS) entry which is preliminary data.</text>
</comment>
<evidence type="ECO:0000256" key="1">
    <source>
        <dbReference type="ARBA" id="ARBA00022833"/>
    </source>
</evidence>
<dbReference type="GO" id="GO:0016811">
    <property type="term" value="F:hydrolase activity, acting on carbon-nitrogen (but not peptide) bonds, in linear amides"/>
    <property type="evidence" value="ECO:0007669"/>
    <property type="project" value="TreeGrafter"/>
</dbReference>
<dbReference type="InterPro" id="IPR003737">
    <property type="entry name" value="GlcNAc_PI_deacetylase-related"/>
</dbReference>
<proteinExistence type="predicted"/>
<dbReference type="Pfam" id="PF02585">
    <property type="entry name" value="PIG-L"/>
    <property type="match status" value="1"/>
</dbReference>
<dbReference type="EMBL" id="WUTW01000001">
    <property type="protein sequence ID" value="MXQ62749.1"/>
    <property type="molecule type" value="Genomic_DNA"/>
</dbReference>
<dbReference type="PANTHER" id="PTHR12993:SF28">
    <property type="entry name" value="LMBE FAMILY PROTEIN"/>
    <property type="match status" value="1"/>
</dbReference>
<name>A0A6I4VWP2_9ACTN</name>
<dbReference type="Proteomes" id="UP000431901">
    <property type="component" value="Unassembled WGS sequence"/>
</dbReference>
<reference evidence="2 3" key="1">
    <citation type="submission" date="2019-12" db="EMBL/GenBank/DDBJ databases">
        <title>Nocardia macrotermitis sp. nov. and Nocardia aurantia sp. nov., isolated from the gut of the fungus growing-termite Macrotermes natalensis.</title>
        <authorList>
            <person name="Christine B."/>
            <person name="Rene B."/>
        </authorList>
    </citation>
    <scope>NUCLEOTIDE SEQUENCE [LARGE SCALE GENOMIC DNA]</scope>
    <source>
        <strain evidence="2 3">DSM 102126</strain>
    </source>
</reference>
<dbReference type="InterPro" id="IPR024078">
    <property type="entry name" value="LmbE-like_dom_sf"/>
</dbReference>